<gene>
    <name evidence="9" type="ORF">HHUSO_G31766</name>
</gene>
<organism evidence="9 10">
    <name type="scientific">Huso huso</name>
    <name type="common">Beluga</name>
    <name type="synonym">Acipenser huso</name>
    <dbReference type="NCBI Taxonomy" id="61971"/>
    <lineage>
        <taxon>Eukaryota</taxon>
        <taxon>Metazoa</taxon>
        <taxon>Chordata</taxon>
        <taxon>Craniata</taxon>
        <taxon>Vertebrata</taxon>
        <taxon>Euteleostomi</taxon>
        <taxon>Actinopterygii</taxon>
        <taxon>Chondrostei</taxon>
        <taxon>Acipenseriformes</taxon>
        <taxon>Acipenseridae</taxon>
        <taxon>Huso</taxon>
    </lineage>
</organism>
<keyword evidence="3" id="KW-0378">Hydrolase</keyword>
<dbReference type="SUPFAM" id="SSF48340">
    <property type="entry name" value="Interferon-induced guanylate-binding protein 1 (GBP1), C-terminal domain"/>
    <property type="match status" value="1"/>
</dbReference>
<dbReference type="InterPro" id="IPR003191">
    <property type="entry name" value="Guanylate-bd/ATL_C"/>
</dbReference>
<evidence type="ECO:0000256" key="5">
    <source>
        <dbReference type="ARBA" id="ARBA00023134"/>
    </source>
</evidence>
<accession>A0ABR0YCI1</accession>
<dbReference type="InterPro" id="IPR015894">
    <property type="entry name" value="Guanylate-bd_N"/>
</dbReference>
<protein>
    <submittedName>
        <fullName evidence="9">Guanylate-binding protein 1-like isoform X1</fullName>
    </submittedName>
</protein>
<proteinExistence type="inferred from homology"/>
<reference evidence="9 10" key="1">
    <citation type="submission" date="2021-05" db="EMBL/GenBank/DDBJ databases">
        <authorList>
            <person name="Zahm M."/>
            <person name="Klopp C."/>
            <person name="Cabau C."/>
            <person name="Kuhl H."/>
            <person name="Suciu R."/>
            <person name="Ciorpac M."/>
            <person name="Holostenco D."/>
            <person name="Gessner J."/>
            <person name="Wuertz S."/>
            <person name="Hohne C."/>
            <person name="Stock M."/>
            <person name="Gislard M."/>
            <person name="Lluch J."/>
            <person name="Milhes M."/>
            <person name="Lampietro C."/>
            <person name="Lopez Roques C."/>
            <person name="Donnadieu C."/>
            <person name="Du K."/>
            <person name="Schartl M."/>
            <person name="Guiguen Y."/>
        </authorList>
    </citation>
    <scope>NUCLEOTIDE SEQUENCE [LARGE SCALE GENOMIC DNA]</scope>
    <source>
        <strain evidence="9">Hh-F2</strain>
        <tissue evidence="9">Blood</tissue>
    </source>
</reference>
<keyword evidence="7" id="KW-0175">Coiled coil</keyword>
<dbReference type="SUPFAM" id="SSF52540">
    <property type="entry name" value="P-loop containing nucleoside triphosphate hydrolases"/>
    <property type="match status" value="1"/>
</dbReference>
<keyword evidence="4" id="KW-0391">Immunity</keyword>
<dbReference type="Pfam" id="PF02841">
    <property type="entry name" value="GBP_C"/>
    <property type="match status" value="1"/>
</dbReference>
<feature type="coiled-coil region" evidence="7">
    <location>
        <begin position="535"/>
        <end position="642"/>
    </location>
</feature>
<evidence type="ECO:0000313" key="9">
    <source>
        <dbReference type="EMBL" id="KAK6470113.1"/>
    </source>
</evidence>
<feature type="domain" description="GB1/RHD3-type G" evidence="8">
    <location>
        <begin position="92"/>
        <end position="331"/>
    </location>
</feature>
<comment type="similarity">
    <text evidence="6">Belongs to the TRAFAC class dynamin-like GTPase superfamily. GB1/RHD3 GTPase family.</text>
</comment>
<evidence type="ECO:0000313" key="10">
    <source>
        <dbReference type="Proteomes" id="UP001369086"/>
    </source>
</evidence>
<name>A0ABR0YCI1_HUSHU</name>
<dbReference type="InterPro" id="IPR036543">
    <property type="entry name" value="Guanylate-bd_C_sf"/>
</dbReference>
<evidence type="ECO:0000256" key="6">
    <source>
        <dbReference type="PROSITE-ProRule" id="PRU01052"/>
    </source>
</evidence>
<dbReference type="CDD" id="cd01851">
    <property type="entry name" value="GBP"/>
    <property type="match status" value="1"/>
</dbReference>
<dbReference type="PROSITE" id="PS51715">
    <property type="entry name" value="G_GB1_RHD3"/>
    <property type="match status" value="1"/>
</dbReference>
<dbReference type="Gene3D" id="3.40.50.300">
    <property type="entry name" value="P-loop containing nucleotide triphosphate hydrolases"/>
    <property type="match status" value="1"/>
</dbReference>
<dbReference type="InterPro" id="IPR027417">
    <property type="entry name" value="P-loop_NTPase"/>
</dbReference>
<dbReference type="EMBL" id="JAHFZB010000037">
    <property type="protein sequence ID" value="KAK6470113.1"/>
    <property type="molecule type" value="Genomic_DNA"/>
</dbReference>
<keyword evidence="1" id="KW-0399">Innate immunity</keyword>
<dbReference type="Pfam" id="PF02263">
    <property type="entry name" value="GBP"/>
    <property type="match status" value="1"/>
</dbReference>
<dbReference type="InterPro" id="IPR037684">
    <property type="entry name" value="GBP_C"/>
</dbReference>
<keyword evidence="10" id="KW-1185">Reference proteome</keyword>
<comment type="caution">
    <text evidence="9">The sequence shown here is derived from an EMBL/GenBank/DDBJ whole genome shotgun (WGS) entry which is preliminary data.</text>
</comment>
<evidence type="ECO:0000259" key="8">
    <source>
        <dbReference type="PROSITE" id="PS51715"/>
    </source>
</evidence>
<evidence type="ECO:0000256" key="7">
    <source>
        <dbReference type="SAM" id="Coils"/>
    </source>
</evidence>
<dbReference type="CDD" id="cd16269">
    <property type="entry name" value="GBP_C"/>
    <property type="match status" value="1"/>
</dbReference>
<dbReference type="InterPro" id="IPR030386">
    <property type="entry name" value="G_GB1_RHD3_dom"/>
</dbReference>
<dbReference type="PANTHER" id="PTHR10751">
    <property type="entry name" value="GUANYLATE BINDING PROTEIN"/>
    <property type="match status" value="1"/>
</dbReference>
<keyword evidence="2" id="KW-0547">Nucleotide-binding</keyword>
<dbReference type="Proteomes" id="UP001369086">
    <property type="component" value="Unassembled WGS sequence"/>
</dbReference>
<keyword evidence="5" id="KW-0342">GTP-binding</keyword>
<evidence type="ECO:0000256" key="2">
    <source>
        <dbReference type="ARBA" id="ARBA00022741"/>
    </source>
</evidence>
<evidence type="ECO:0000256" key="4">
    <source>
        <dbReference type="ARBA" id="ARBA00022859"/>
    </source>
</evidence>
<dbReference type="Gene3D" id="1.20.1000.10">
    <property type="entry name" value="Guanylate-binding protein, C-terminal domain"/>
    <property type="match status" value="1"/>
</dbReference>
<evidence type="ECO:0000256" key="3">
    <source>
        <dbReference type="ARBA" id="ARBA00022801"/>
    </source>
</evidence>
<evidence type="ECO:0000256" key="1">
    <source>
        <dbReference type="ARBA" id="ARBA00022588"/>
    </source>
</evidence>
<sequence>MYLFIYNLNLKNKVFTVTRLAPQYRERSTAVKSRAAFGSHSSDILNTLQKKQEAAMASNTVAMPAPVCLIENSSTGQLHVNQQALEILSQIDQPVVVVAIVGLYRTGKSYLMNKLAGKRSGFSLGATIQSHTKGIWMWCVPHPCKPGHTLVLLDTEGLGDVEKGDQKNDNWIFTLAVLLSSTLVYNSMGTITDNSVQNLHYVTELTEHLEVKAGDGNLDISSEFARFFPSFVWTVRDFSLDLIMDGKSITADEYLNNSLKLKKGLSKSTQTYNLPRECIRNYFPSRKCFVFRRPTSEDKMRRIEELSDSDLEPVFVEQTKNFCAHIFNNTETKTMKGGFTVTGRLLGRLVETYLDTIASGKVPSLDNAVLALSQIENSAAVQSALTHYKEQMKERVSFPSHTQKELSDVHGQCEAAAVHIFLERCFKDENQRYQLELMKCLQEEYESICRKNEKESEKSCKALIASLFRNVEDRLSSGFYMEIGGYKRYKSDQEHFIRQYKDTPGKGIQADAVLKEFLNGKETMGNMILAADESLSEQQKRIEEDQARRDAMERERRAIQENQKVLQQLLDDQERSYKQNMEQLLRKMKEDQKTASEEYDRVLQAKLREQKYLLESGFDENAKKLENEIRILNQKKEETQSQSNLSRVVETVGNVASLFLPGIAGRALGVVTSL</sequence>